<dbReference type="Gene3D" id="3.30.160.190">
    <property type="entry name" value="atu1810 like domain"/>
    <property type="match status" value="1"/>
</dbReference>
<feature type="region of interest" description="Disordered" evidence="7">
    <location>
        <begin position="80"/>
        <end position="101"/>
    </location>
</feature>
<dbReference type="EMBL" id="VCLB01000008">
    <property type="protein sequence ID" value="TNB46835.1"/>
    <property type="molecule type" value="Genomic_DNA"/>
</dbReference>
<accession>A0A5C4JN14</accession>
<evidence type="ECO:0000313" key="8">
    <source>
        <dbReference type="EMBL" id="TNB46835.1"/>
    </source>
</evidence>
<evidence type="ECO:0000256" key="5">
    <source>
        <dbReference type="ARBA" id="ARBA00022982"/>
    </source>
</evidence>
<comment type="caution">
    <text evidence="8">The sequence shown here is derived from an EMBL/GenBank/DDBJ whole genome shotgun (WGS) entry which is preliminary data.</text>
</comment>
<organism evidence="8 9">
    <name type="scientific">Martelella lutilitoris</name>
    <dbReference type="NCBI Taxonomy" id="2583532"/>
    <lineage>
        <taxon>Bacteria</taxon>
        <taxon>Pseudomonadati</taxon>
        <taxon>Pseudomonadota</taxon>
        <taxon>Alphaproteobacteria</taxon>
        <taxon>Hyphomicrobiales</taxon>
        <taxon>Aurantimonadaceae</taxon>
        <taxon>Martelella</taxon>
    </lineage>
</organism>
<keyword evidence="9" id="KW-1185">Reference proteome</keyword>
<evidence type="ECO:0000256" key="6">
    <source>
        <dbReference type="ARBA" id="ARBA00023136"/>
    </source>
</evidence>
<reference evidence="8 9" key="1">
    <citation type="submission" date="2019-05" db="EMBL/GenBank/DDBJ databases">
        <authorList>
            <person name="Lee S.D."/>
        </authorList>
    </citation>
    <scope>NUCLEOTIDE SEQUENCE [LARGE SCALE GENOMIC DNA]</scope>
    <source>
        <strain evidence="8 9">GH2-6</strain>
    </source>
</reference>
<reference evidence="8 9" key="2">
    <citation type="submission" date="2019-06" db="EMBL/GenBank/DDBJ databases">
        <title>Martelella lutilitoris sp. nov., isolated from a tidal mudflat.</title>
        <authorList>
            <person name="Kim Y.-J."/>
        </authorList>
    </citation>
    <scope>NUCLEOTIDE SEQUENCE [LARGE SCALE GENOMIC DNA]</scope>
    <source>
        <strain evidence="8 9">GH2-6</strain>
    </source>
</reference>
<name>A0A5C4JN14_9HYPH</name>
<comment type="subcellular location">
    <subcellularLocation>
        <location evidence="1">Membrane</location>
    </subcellularLocation>
</comment>
<protein>
    <submittedName>
        <fullName evidence="8">ETC complex I subunit</fullName>
    </submittedName>
</protein>
<dbReference type="Pfam" id="PF04800">
    <property type="entry name" value="NDUS4"/>
    <property type="match status" value="1"/>
</dbReference>
<evidence type="ECO:0000256" key="7">
    <source>
        <dbReference type="SAM" id="MobiDB-lite"/>
    </source>
</evidence>
<keyword evidence="2" id="KW-0813">Transport</keyword>
<evidence type="ECO:0000256" key="2">
    <source>
        <dbReference type="ARBA" id="ARBA00022448"/>
    </source>
</evidence>
<dbReference type="PANTHER" id="PTHR12219:SF8">
    <property type="entry name" value="NADH DEHYDROGENASE [UBIQUINONE] IRON-SULFUR PROTEIN 4, MITOCHONDRIAL"/>
    <property type="match status" value="1"/>
</dbReference>
<keyword evidence="3" id="KW-0679">Respiratory chain</keyword>
<evidence type="ECO:0000313" key="9">
    <source>
        <dbReference type="Proteomes" id="UP000307874"/>
    </source>
</evidence>
<dbReference type="GO" id="GO:0016020">
    <property type="term" value="C:membrane"/>
    <property type="evidence" value="ECO:0007669"/>
    <property type="project" value="UniProtKB-SubCell"/>
</dbReference>
<dbReference type="InterPro" id="IPR006885">
    <property type="entry name" value="NADH_UbQ_FeS_4_mit-like"/>
</dbReference>
<keyword evidence="5" id="KW-0249">Electron transport</keyword>
<dbReference type="RefSeq" id="WP_138749274.1">
    <property type="nucleotide sequence ID" value="NZ_VCLB01000008.1"/>
</dbReference>
<dbReference type="InterPro" id="IPR038532">
    <property type="entry name" value="NDUFS4-like_sf"/>
</dbReference>
<dbReference type="OrthoDB" id="9799572at2"/>
<gene>
    <name evidence="8" type="ORF">FF124_14860</name>
</gene>
<dbReference type="GO" id="GO:0022900">
    <property type="term" value="P:electron transport chain"/>
    <property type="evidence" value="ECO:0007669"/>
    <property type="project" value="InterPro"/>
</dbReference>
<keyword evidence="6" id="KW-0472">Membrane</keyword>
<evidence type="ECO:0000256" key="1">
    <source>
        <dbReference type="ARBA" id="ARBA00004370"/>
    </source>
</evidence>
<keyword evidence="4" id="KW-0809">Transit peptide</keyword>
<proteinExistence type="predicted"/>
<dbReference type="AlphaFoldDB" id="A0A5C4JN14"/>
<evidence type="ECO:0000256" key="3">
    <source>
        <dbReference type="ARBA" id="ARBA00022660"/>
    </source>
</evidence>
<evidence type="ECO:0000256" key="4">
    <source>
        <dbReference type="ARBA" id="ARBA00022946"/>
    </source>
</evidence>
<dbReference type="Proteomes" id="UP000307874">
    <property type="component" value="Unassembled WGS sequence"/>
</dbReference>
<dbReference type="PANTHER" id="PTHR12219">
    <property type="entry name" value="NADH-UBIQUINONE OXIDOREDUCTASE"/>
    <property type="match status" value="1"/>
</dbReference>
<sequence>MSAKIYRPARTAMQQGQAKTHQWVLEFDQQAPRTIDPLFGYTSSSDMLQQVKLRFDSQQEAEDYARRHGIAYRVIQPKESKEKVVSYSDNFKPDRVQPWTH</sequence>